<evidence type="ECO:0000313" key="2">
    <source>
        <dbReference type="EMBL" id="NJQ04000.1"/>
    </source>
</evidence>
<organism evidence="2 3">
    <name type="scientific">Streptomyces zingiberis</name>
    <dbReference type="NCBI Taxonomy" id="2053010"/>
    <lineage>
        <taxon>Bacteria</taxon>
        <taxon>Bacillati</taxon>
        <taxon>Actinomycetota</taxon>
        <taxon>Actinomycetes</taxon>
        <taxon>Kitasatosporales</taxon>
        <taxon>Streptomycetaceae</taxon>
        <taxon>Streptomyces</taxon>
    </lineage>
</organism>
<protein>
    <recommendedName>
        <fullName evidence="1">Condensation domain-containing protein</fullName>
    </recommendedName>
</protein>
<dbReference type="Gene3D" id="3.30.559.30">
    <property type="entry name" value="Nonribosomal peptide synthetase, condensation domain"/>
    <property type="match status" value="1"/>
</dbReference>
<feature type="non-terminal residue" evidence="2">
    <location>
        <position position="127"/>
    </location>
</feature>
<accession>A0ABX1C726</accession>
<reference evidence="2 3" key="1">
    <citation type="submission" date="2020-03" db="EMBL/GenBank/DDBJ databases">
        <title>WGS of actinomycetes isolated from Thailand.</title>
        <authorList>
            <person name="Thawai C."/>
        </authorList>
    </citation>
    <scope>NUCLEOTIDE SEQUENCE [LARGE SCALE GENOMIC DNA]</scope>
    <source>
        <strain evidence="2 3">PLAI 1-29</strain>
    </source>
</reference>
<name>A0ABX1C726_9ACTN</name>
<dbReference type="Pfam" id="PF00668">
    <property type="entry name" value="Condensation"/>
    <property type="match status" value="1"/>
</dbReference>
<proteinExistence type="predicted"/>
<feature type="non-terminal residue" evidence="2">
    <location>
        <position position="1"/>
    </location>
</feature>
<sequence>GGAGSGGSGGSGVVVEVEGHGREALGGVDLSRTVGWFTAAHPVRLDVGGVDVGAVVSGGVAAGELLKVVKEQVRAVPGDGLGFGLLRYLHPEAGAVLAGLGRPVIGFNYLGRFAGGSRRGPVSAWQP</sequence>
<dbReference type="InterPro" id="IPR001242">
    <property type="entry name" value="Condensation_dom"/>
</dbReference>
<keyword evidence="3" id="KW-1185">Reference proteome</keyword>
<feature type="domain" description="Condensation" evidence="1">
    <location>
        <begin position="9"/>
        <end position="112"/>
    </location>
</feature>
<dbReference type="EMBL" id="JAATEN010000068">
    <property type="protein sequence ID" value="NJQ04000.1"/>
    <property type="molecule type" value="Genomic_DNA"/>
</dbReference>
<comment type="caution">
    <text evidence="2">The sequence shown here is derived from an EMBL/GenBank/DDBJ whole genome shotgun (WGS) entry which is preliminary data.</text>
</comment>
<evidence type="ECO:0000313" key="3">
    <source>
        <dbReference type="Proteomes" id="UP000695264"/>
    </source>
</evidence>
<evidence type="ECO:0000259" key="1">
    <source>
        <dbReference type="Pfam" id="PF00668"/>
    </source>
</evidence>
<gene>
    <name evidence="2" type="ORF">HCK00_26720</name>
</gene>
<dbReference type="SUPFAM" id="SSF52777">
    <property type="entry name" value="CoA-dependent acyltransferases"/>
    <property type="match status" value="1"/>
</dbReference>
<dbReference type="Proteomes" id="UP000695264">
    <property type="component" value="Unassembled WGS sequence"/>
</dbReference>